<sequence>MPGFTGIDLANEIRGSDKTAPILFFTSSAEFALESYSVRAADYVLKPVSKEKLFLTFDELLEQIEAQKKENTIIVKSCDGI</sequence>
<evidence type="ECO:0000313" key="5">
    <source>
        <dbReference type="EMBL" id="PFH01404.1"/>
    </source>
</evidence>
<dbReference type="InterPro" id="IPR011006">
    <property type="entry name" value="CheY-like_superfamily"/>
</dbReference>
<organism evidence="5 6">
    <name type="scientific">Acetivibrio thermocellus AD2</name>
    <dbReference type="NCBI Taxonomy" id="1138384"/>
    <lineage>
        <taxon>Bacteria</taxon>
        <taxon>Bacillati</taxon>
        <taxon>Bacillota</taxon>
        <taxon>Clostridia</taxon>
        <taxon>Eubacteriales</taxon>
        <taxon>Oscillospiraceae</taxon>
        <taxon>Acetivibrio</taxon>
    </lineage>
</organism>
<dbReference type="EMBL" id="PDBW01000001">
    <property type="protein sequence ID" value="PFH01404.1"/>
    <property type="molecule type" value="Genomic_DNA"/>
</dbReference>
<accession>A0AB36TC01</accession>
<dbReference type="PROSITE" id="PS50110">
    <property type="entry name" value="RESPONSE_REGULATORY"/>
    <property type="match status" value="1"/>
</dbReference>
<dbReference type="AlphaFoldDB" id="A0AB36TC01"/>
<comment type="caution">
    <text evidence="5">The sequence shown here is derived from an EMBL/GenBank/DDBJ whole genome shotgun (WGS) entry which is preliminary data.</text>
</comment>
<dbReference type="Gene3D" id="3.40.50.2300">
    <property type="match status" value="1"/>
</dbReference>
<evidence type="ECO:0000259" key="4">
    <source>
        <dbReference type="PROSITE" id="PS50110"/>
    </source>
</evidence>
<dbReference type="InterPro" id="IPR001789">
    <property type="entry name" value="Sig_transdc_resp-reg_receiver"/>
</dbReference>
<dbReference type="Pfam" id="PF00072">
    <property type="entry name" value="Response_reg"/>
    <property type="match status" value="1"/>
</dbReference>
<proteinExistence type="predicted"/>
<comment type="function">
    <text evidence="2">May play the central regulatory role in sporulation. It may be an element of the effector pathway responsible for the activation of sporulation genes in response to nutritional stress. Spo0A may act in concert with spo0H (a sigma factor) to control the expression of some genes that are critical to the sporulation process.</text>
</comment>
<gene>
    <name evidence="5" type="ORF">M972_11136</name>
</gene>
<dbReference type="GO" id="GO:0000160">
    <property type="term" value="P:phosphorelay signal transduction system"/>
    <property type="evidence" value="ECO:0007669"/>
    <property type="project" value="InterPro"/>
</dbReference>
<comment type="caution">
    <text evidence="3">Lacks conserved residue(s) required for the propagation of feature annotation.</text>
</comment>
<feature type="domain" description="Response regulatory" evidence="4">
    <location>
        <begin position="1"/>
        <end position="61"/>
    </location>
</feature>
<dbReference type="SUPFAM" id="SSF52172">
    <property type="entry name" value="CheY-like"/>
    <property type="match status" value="1"/>
</dbReference>
<evidence type="ECO:0000256" key="3">
    <source>
        <dbReference type="PROSITE-ProRule" id="PRU00169"/>
    </source>
</evidence>
<evidence type="ECO:0000256" key="1">
    <source>
        <dbReference type="ARBA" id="ARBA00018672"/>
    </source>
</evidence>
<dbReference type="Proteomes" id="UP000223596">
    <property type="component" value="Unassembled WGS sequence"/>
</dbReference>
<name>A0AB36TC01_ACETH</name>
<evidence type="ECO:0000256" key="2">
    <source>
        <dbReference type="ARBA" id="ARBA00024867"/>
    </source>
</evidence>
<protein>
    <recommendedName>
        <fullName evidence="1">Stage 0 sporulation protein A homolog</fullName>
    </recommendedName>
</protein>
<evidence type="ECO:0000313" key="6">
    <source>
        <dbReference type="Proteomes" id="UP000223596"/>
    </source>
</evidence>
<reference evidence="5 6" key="1">
    <citation type="submission" date="2017-09" db="EMBL/GenBank/DDBJ databases">
        <title>Evaluation of Pacific Biosciences Sequencing Technology to Finishing C. thermocellum Genome Sequences.</title>
        <authorList>
            <person name="Brown S."/>
        </authorList>
    </citation>
    <scope>NUCLEOTIDE SEQUENCE [LARGE SCALE GENOMIC DNA]</scope>
    <source>
        <strain evidence="5 6">AD2</strain>
    </source>
</reference>